<proteinExistence type="predicted"/>
<name>A0ABT0UXN7_9ACTN</name>
<dbReference type="RefSeq" id="WP_250923530.1">
    <property type="nucleotide sequence ID" value="NZ_JAMQAW010000066.1"/>
</dbReference>
<protein>
    <recommendedName>
        <fullName evidence="3">DUF4158 domain-containing protein</fullName>
    </recommendedName>
</protein>
<evidence type="ECO:0000313" key="2">
    <source>
        <dbReference type="Proteomes" id="UP001431429"/>
    </source>
</evidence>
<gene>
    <name evidence="1" type="ORF">NBG84_33975</name>
</gene>
<organism evidence="1 2">
    <name type="scientific">Streptomyces albipurpureus</name>
    <dbReference type="NCBI Taxonomy" id="2897419"/>
    <lineage>
        <taxon>Bacteria</taxon>
        <taxon>Bacillati</taxon>
        <taxon>Actinomycetota</taxon>
        <taxon>Actinomycetes</taxon>
        <taxon>Kitasatosporales</taxon>
        <taxon>Streptomycetaceae</taxon>
        <taxon>Streptomyces</taxon>
    </lineage>
</organism>
<evidence type="ECO:0008006" key="3">
    <source>
        <dbReference type="Google" id="ProtNLM"/>
    </source>
</evidence>
<dbReference type="Proteomes" id="UP001431429">
    <property type="component" value="Unassembled WGS sequence"/>
</dbReference>
<keyword evidence="2" id="KW-1185">Reference proteome</keyword>
<sequence>MLLPRFLEADARFPESARETPAAAVEYMAQRVRVPAGAWMDYGWQGDRVRRHRKEIREA</sequence>
<dbReference type="EMBL" id="JAMQAW010000066">
    <property type="protein sequence ID" value="MCM2393226.1"/>
    <property type="molecule type" value="Genomic_DNA"/>
</dbReference>
<evidence type="ECO:0000313" key="1">
    <source>
        <dbReference type="EMBL" id="MCM2393226.1"/>
    </source>
</evidence>
<comment type="caution">
    <text evidence="1">The sequence shown here is derived from an EMBL/GenBank/DDBJ whole genome shotgun (WGS) entry which is preliminary data.</text>
</comment>
<accession>A0ABT0UXN7</accession>
<reference evidence="1" key="1">
    <citation type="submission" date="2022-06" db="EMBL/GenBank/DDBJ databases">
        <title>Genome public.</title>
        <authorList>
            <person name="Sun Q."/>
        </authorList>
    </citation>
    <scope>NUCLEOTIDE SEQUENCE</scope>
    <source>
        <strain evidence="1">CWNU-1</strain>
    </source>
</reference>